<comment type="caution">
    <text evidence="1">The sequence shown here is derived from an EMBL/GenBank/DDBJ whole genome shotgun (WGS) entry which is preliminary data.</text>
</comment>
<evidence type="ECO:0000313" key="1">
    <source>
        <dbReference type="EMBL" id="KAK8859291.1"/>
    </source>
</evidence>
<reference evidence="1 2" key="1">
    <citation type="journal article" date="2024" name="IMA Fungus">
        <title>Apiospora arundinis, a panoply of carbohydrate-active enzymes and secondary metabolites.</title>
        <authorList>
            <person name="Sorensen T."/>
            <person name="Petersen C."/>
            <person name="Muurmann A.T."/>
            <person name="Christiansen J.V."/>
            <person name="Brundto M.L."/>
            <person name="Overgaard C.K."/>
            <person name="Boysen A.T."/>
            <person name="Wollenberg R.D."/>
            <person name="Larsen T.O."/>
            <person name="Sorensen J.L."/>
            <person name="Nielsen K.L."/>
            <person name="Sondergaard T.E."/>
        </authorList>
    </citation>
    <scope>NUCLEOTIDE SEQUENCE [LARGE SCALE GENOMIC DNA]</scope>
    <source>
        <strain evidence="1 2">AAU 773</strain>
    </source>
</reference>
<keyword evidence="2" id="KW-1185">Reference proteome</keyword>
<dbReference type="EMBL" id="JAPCWZ010000006">
    <property type="protein sequence ID" value="KAK8859291.1"/>
    <property type="molecule type" value="Genomic_DNA"/>
</dbReference>
<dbReference type="InterPro" id="IPR011009">
    <property type="entry name" value="Kinase-like_dom_sf"/>
</dbReference>
<proteinExistence type="predicted"/>
<evidence type="ECO:0000313" key="2">
    <source>
        <dbReference type="Proteomes" id="UP001390339"/>
    </source>
</evidence>
<dbReference type="SUPFAM" id="SSF56112">
    <property type="entry name" value="Protein kinase-like (PK-like)"/>
    <property type="match status" value="1"/>
</dbReference>
<name>A0ABR2I8M5_9PEZI</name>
<accession>A0ABR2I8M5</accession>
<gene>
    <name evidence="1" type="ORF">PGQ11_010025</name>
</gene>
<sequence>MDIHPAQAAADVAGQFFSNHPDVHLEDITTSGSGAIFIRMKRWRTRRVFDRLMMKMVYEDPPPYPLQNELNALQDFQYSMHVIKPRPIPDESTPTPEPTRFLPLLNPLRPKGLPYEHYFTEDLPNGNLDQLIQRRDADVDHREDRFPNRFLIRIFLCAARACTAMAWPPGQHADNFGLLRPEPALEDEVRDPLLNVHGAVWFNHWLFGHVYHHNFEHNIVPIMKLAGFDHAYVHNGVENVTYDTPEYDQQAQIVRRTRPRGLGNPATRANVLGIGVLMGNIILEDTWLNADEVREQLGARHEWARNTNPGYDPDLIELIARCLAVEPMSRPTIYEIVRDLENWLWYRRAEYYWEKPGGYMETDEALNQFCQRYMYNAPE</sequence>
<organism evidence="1 2">
    <name type="scientific">Apiospora arundinis</name>
    <dbReference type="NCBI Taxonomy" id="335852"/>
    <lineage>
        <taxon>Eukaryota</taxon>
        <taxon>Fungi</taxon>
        <taxon>Dikarya</taxon>
        <taxon>Ascomycota</taxon>
        <taxon>Pezizomycotina</taxon>
        <taxon>Sordariomycetes</taxon>
        <taxon>Xylariomycetidae</taxon>
        <taxon>Amphisphaeriales</taxon>
        <taxon>Apiosporaceae</taxon>
        <taxon>Apiospora</taxon>
    </lineage>
</organism>
<protein>
    <submittedName>
        <fullName evidence="1">Kinase-like domain-containing protein</fullName>
    </submittedName>
</protein>
<dbReference type="Gene3D" id="1.10.510.10">
    <property type="entry name" value="Transferase(Phosphotransferase) domain 1"/>
    <property type="match status" value="1"/>
</dbReference>
<dbReference type="Proteomes" id="UP001390339">
    <property type="component" value="Unassembled WGS sequence"/>
</dbReference>